<evidence type="ECO:0000256" key="1">
    <source>
        <dbReference type="SAM" id="Phobius"/>
    </source>
</evidence>
<name>A0A098GBI6_9GAMM</name>
<dbReference type="HOGENOM" id="CLU_1459609_0_0_6"/>
<keyword evidence="1" id="KW-0472">Membrane</keyword>
<keyword evidence="1" id="KW-1133">Transmembrane helix</keyword>
<organism evidence="2 3">
    <name type="scientific">Legionella fallonii LLAP-10</name>
    <dbReference type="NCBI Taxonomy" id="1212491"/>
    <lineage>
        <taxon>Bacteria</taxon>
        <taxon>Pseudomonadati</taxon>
        <taxon>Pseudomonadota</taxon>
        <taxon>Gammaproteobacteria</taxon>
        <taxon>Legionellales</taxon>
        <taxon>Legionellaceae</taxon>
        <taxon>Legionella</taxon>
    </lineage>
</organism>
<dbReference type="Proteomes" id="UP000032430">
    <property type="component" value="Plasmid II"/>
</dbReference>
<proteinExistence type="predicted"/>
<keyword evidence="1" id="KW-0812">Transmembrane</keyword>
<dbReference type="OrthoDB" id="5646365at2"/>
<keyword evidence="3" id="KW-1185">Reference proteome</keyword>
<accession>A0A098GBI6</accession>
<sequence>MDRVFRDNVLSKNKVLLHLTLAWAVTATIAVFILGGLCVHVVNNKETHWLPICIEDGYFLSNSSFSPSYIKDMTKRVIQLRLTYNPDTVAARFASLVHLIPASHQKAFKTILDSESSVVKEKNISSVFYEKDIEIDESTLQAKVKGILNRTSHGLEVKPQSKVYLVQFDHLNGMMWPKAIKEIHQ</sequence>
<protein>
    <submittedName>
        <fullName evidence="2">Putative conjugative transfer protein TraE</fullName>
    </submittedName>
</protein>
<feature type="transmembrane region" description="Helical" evidence="1">
    <location>
        <begin position="20"/>
        <end position="42"/>
    </location>
</feature>
<evidence type="ECO:0000313" key="3">
    <source>
        <dbReference type="Proteomes" id="UP000032430"/>
    </source>
</evidence>
<evidence type="ECO:0000313" key="2">
    <source>
        <dbReference type="EMBL" id="CEG59342.1"/>
    </source>
</evidence>
<dbReference type="RefSeq" id="WP_045097914.1">
    <property type="nucleotide sequence ID" value="NZ_LN614828.1"/>
</dbReference>
<dbReference type="KEGG" id="lfa:LFA_pA0245"/>
<gene>
    <name evidence="2" type="ORF">LFA_pA0245</name>
</gene>
<geneLocation type="plasmid" evidence="3">
    <name>LLAP10_pA</name>
</geneLocation>
<dbReference type="Pfam" id="PF05309">
    <property type="entry name" value="TraE"/>
    <property type="match status" value="1"/>
</dbReference>
<dbReference type="AlphaFoldDB" id="A0A098GBI6"/>
<dbReference type="EMBL" id="LN614828">
    <property type="protein sequence ID" value="CEG59342.1"/>
    <property type="molecule type" value="Genomic_DNA"/>
</dbReference>
<reference evidence="3" key="1">
    <citation type="submission" date="2014-09" db="EMBL/GenBank/DDBJ databases">
        <authorList>
            <person name="Gomez-Valero L."/>
        </authorList>
    </citation>
    <scope>NUCLEOTIDE SEQUENCE [LARGE SCALE GENOMIC DNA]</scope>
    <source>
        <strain evidence="3">ATCC700992</strain>
        <plasmid evidence="3">LLAP10_pA</plasmid>
    </source>
</reference>
<keyword evidence="2" id="KW-0614">Plasmid</keyword>
<dbReference type="InterPro" id="IPR007973">
    <property type="entry name" value="Pilus_assembly_TraE"/>
</dbReference>